<dbReference type="GO" id="GO:0033743">
    <property type="term" value="F:peptide-methionine (R)-S-oxide reductase activity"/>
    <property type="evidence" value="ECO:0007669"/>
    <property type="project" value="UniProtKB-EC"/>
</dbReference>
<dbReference type="EnsemblMetazoa" id="CJA03767.1">
    <property type="protein sequence ID" value="CJA03767.1"/>
    <property type="gene ID" value="WBGene00122971"/>
</dbReference>
<sequence length="151" mass="16606">MTSKKFGPEDVGITRLGAGKDPSKVSEADWKKVLPGEAFRVARQSGTESPGSGGFDNHFEKGRYVCLCCGTELFNSDSKYWSGCGWPAFSESVGRDANITRIRDVSHGMVRTEVRCKQCDAHLGHVFNDGPKTTGERYCINSLSMAFEKKD</sequence>
<dbReference type="InterPro" id="IPR002579">
    <property type="entry name" value="Met_Sox_Rdtase_MsrB_dom"/>
</dbReference>
<evidence type="ECO:0000313" key="11">
    <source>
        <dbReference type="Proteomes" id="UP000005237"/>
    </source>
</evidence>
<evidence type="ECO:0000256" key="4">
    <source>
        <dbReference type="ARBA" id="ARBA00022833"/>
    </source>
</evidence>
<comment type="similarity">
    <text evidence="1 7">Belongs to the MsrB Met sulfoxide reductase family.</text>
</comment>
<evidence type="ECO:0000256" key="7">
    <source>
        <dbReference type="RuleBase" id="RU365044"/>
    </source>
</evidence>
<evidence type="ECO:0000256" key="3">
    <source>
        <dbReference type="ARBA" id="ARBA00022723"/>
    </source>
</evidence>
<dbReference type="EC" id="1.8.4.12" evidence="2 7"/>
<name>A0A8R1DJY3_CAEJA</name>
<dbReference type="SUPFAM" id="SSF51316">
    <property type="entry name" value="Mss4-like"/>
    <property type="match status" value="1"/>
</dbReference>
<dbReference type="GO" id="GO:0005737">
    <property type="term" value="C:cytoplasm"/>
    <property type="evidence" value="ECO:0007669"/>
    <property type="project" value="TreeGrafter"/>
</dbReference>
<dbReference type="Pfam" id="PF01641">
    <property type="entry name" value="SelR"/>
    <property type="match status" value="1"/>
</dbReference>
<dbReference type="OMA" id="YDETTDW"/>
<dbReference type="GO" id="GO:0030091">
    <property type="term" value="P:protein repair"/>
    <property type="evidence" value="ECO:0007669"/>
    <property type="project" value="InterPro"/>
</dbReference>
<dbReference type="Gene3D" id="2.170.150.20">
    <property type="entry name" value="Peptide methionine sulfoxide reductase"/>
    <property type="match status" value="1"/>
</dbReference>
<evidence type="ECO:0000256" key="6">
    <source>
        <dbReference type="ARBA" id="ARBA00048488"/>
    </source>
</evidence>
<comment type="cofactor">
    <cofactor evidence="7">
        <name>Zn(2+)</name>
        <dbReference type="ChEBI" id="CHEBI:29105"/>
    </cofactor>
    <text evidence="7">Binds 1 zinc ion per subunit.</text>
</comment>
<dbReference type="PANTHER" id="PTHR10173">
    <property type="entry name" value="METHIONINE SULFOXIDE REDUCTASE"/>
    <property type="match status" value="1"/>
</dbReference>
<protein>
    <recommendedName>
        <fullName evidence="2 7">Peptide-methionine (R)-S-oxide reductase</fullName>
        <ecNumber evidence="2 7">1.8.4.12</ecNumber>
    </recommendedName>
</protein>
<dbReference type="FunFam" id="2.170.150.20:FF:000009">
    <property type="entry name" value="Peptide-methionine (R)-S-oxide reductase"/>
    <property type="match status" value="1"/>
</dbReference>
<organism evidence="10 11">
    <name type="scientific">Caenorhabditis japonica</name>
    <dbReference type="NCBI Taxonomy" id="281687"/>
    <lineage>
        <taxon>Eukaryota</taxon>
        <taxon>Metazoa</taxon>
        <taxon>Ecdysozoa</taxon>
        <taxon>Nematoda</taxon>
        <taxon>Chromadorea</taxon>
        <taxon>Rhabditida</taxon>
        <taxon>Rhabditina</taxon>
        <taxon>Rhabditomorpha</taxon>
        <taxon>Rhabditoidea</taxon>
        <taxon>Rhabditidae</taxon>
        <taxon>Peloderinae</taxon>
        <taxon>Caenorhabditis</taxon>
    </lineage>
</organism>
<proteinExistence type="inferred from homology"/>
<dbReference type="GO" id="GO:0006979">
    <property type="term" value="P:response to oxidative stress"/>
    <property type="evidence" value="ECO:0007669"/>
    <property type="project" value="InterPro"/>
</dbReference>
<dbReference type="AlphaFoldDB" id="A0A8R1DJY3"/>
<dbReference type="GO" id="GO:0046872">
    <property type="term" value="F:metal ion binding"/>
    <property type="evidence" value="ECO:0007669"/>
    <property type="project" value="UniProtKB-KW"/>
</dbReference>
<evidence type="ECO:0000259" key="9">
    <source>
        <dbReference type="PROSITE" id="PS51790"/>
    </source>
</evidence>
<evidence type="ECO:0000256" key="5">
    <source>
        <dbReference type="ARBA" id="ARBA00023002"/>
    </source>
</evidence>
<dbReference type="PROSITE" id="PS51790">
    <property type="entry name" value="MSRB"/>
    <property type="match status" value="1"/>
</dbReference>
<dbReference type="InterPro" id="IPR028427">
    <property type="entry name" value="Met_Sox_Rdtase_MsrB"/>
</dbReference>
<keyword evidence="11" id="KW-1185">Reference proteome</keyword>
<evidence type="ECO:0000313" key="10">
    <source>
        <dbReference type="EnsemblMetazoa" id="CJA03767.1"/>
    </source>
</evidence>
<evidence type="ECO:0000256" key="8">
    <source>
        <dbReference type="SAM" id="MobiDB-lite"/>
    </source>
</evidence>
<reference evidence="11" key="1">
    <citation type="submission" date="2010-08" db="EMBL/GenBank/DDBJ databases">
        <authorList>
            <consortium name="Caenorhabditis japonica Sequencing Consortium"/>
            <person name="Wilson R.K."/>
        </authorList>
    </citation>
    <scope>NUCLEOTIDE SEQUENCE [LARGE SCALE GENOMIC DNA]</scope>
    <source>
        <strain evidence="11">DF5081</strain>
    </source>
</reference>
<reference evidence="10" key="2">
    <citation type="submission" date="2022-06" db="UniProtKB">
        <authorList>
            <consortium name="EnsemblMetazoa"/>
        </authorList>
    </citation>
    <scope>IDENTIFICATION</scope>
    <source>
        <strain evidence="10">DF5081</strain>
    </source>
</reference>
<dbReference type="PANTHER" id="PTHR10173:SF52">
    <property type="entry name" value="METHIONINE-R-SULFOXIDE REDUCTASE B1"/>
    <property type="match status" value="1"/>
</dbReference>
<evidence type="ECO:0000256" key="2">
    <source>
        <dbReference type="ARBA" id="ARBA00012499"/>
    </source>
</evidence>
<feature type="domain" description="MsrB" evidence="9">
    <location>
        <begin position="27"/>
        <end position="150"/>
    </location>
</feature>
<keyword evidence="4 7" id="KW-0862">Zinc</keyword>
<keyword evidence="5 7" id="KW-0560">Oxidoreductase</keyword>
<feature type="region of interest" description="Disordered" evidence="8">
    <location>
        <begin position="1"/>
        <end position="27"/>
    </location>
</feature>
<dbReference type="NCBIfam" id="TIGR00357">
    <property type="entry name" value="peptide-methionine (R)-S-oxide reductase MsrB"/>
    <property type="match status" value="1"/>
</dbReference>
<evidence type="ECO:0000256" key="1">
    <source>
        <dbReference type="ARBA" id="ARBA00007174"/>
    </source>
</evidence>
<comment type="function">
    <text evidence="7">Methionine-sulfoxide reductase that specifically reduces methionine (R)-sulfoxide back to methionine. While in many cases methionine oxidation is the result of random oxidation following oxidative stress, methionine oxidation is also a post-translational modification that takes place on specific residues.</text>
</comment>
<comment type="catalytic activity">
    <reaction evidence="6 7">
        <text>L-methionyl-[protein] + [thioredoxin]-disulfide + H2O = L-methionyl-(R)-S-oxide-[protein] + [thioredoxin]-dithiol</text>
        <dbReference type="Rhea" id="RHEA:24164"/>
        <dbReference type="Rhea" id="RHEA-COMP:10698"/>
        <dbReference type="Rhea" id="RHEA-COMP:10700"/>
        <dbReference type="Rhea" id="RHEA-COMP:12313"/>
        <dbReference type="Rhea" id="RHEA-COMP:12314"/>
        <dbReference type="ChEBI" id="CHEBI:15377"/>
        <dbReference type="ChEBI" id="CHEBI:16044"/>
        <dbReference type="ChEBI" id="CHEBI:29950"/>
        <dbReference type="ChEBI" id="CHEBI:45764"/>
        <dbReference type="ChEBI" id="CHEBI:50058"/>
        <dbReference type="EC" id="1.8.4.12"/>
    </reaction>
</comment>
<keyword evidence="3 7" id="KW-0479">Metal-binding</keyword>
<dbReference type="InterPro" id="IPR011057">
    <property type="entry name" value="Mss4-like_sf"/>
</dbReference>
<accession>A0A8R1DJY3</accession>
<dbReference type="Proteomes" id="UP000005237">
    <property type="component" value="Unassembled WGS sequence"/>
</dbReference>